<feature type="coiled-coil region" evidence="6">
    <location>
        <begin position="44"/>
        <end position="85"/>
    </location>
</feature>
<dbReference type="InterPro" id="IPR027417">
    <property type="entry name" value="P-loop_NTPase"/>
</dbReference>
<dbReference type="HOGENOM" id="CLU_036054_0_0_11"/>
<keyword evidence="5" id="KW-0143">Chaperone</keyword>
<feature type="domain" description="AAA+ ATPase" evidence="8">
    <location>
        <begin position="267"/>
        <end position="424"/>
    </location>
</feature>
<gene>
    <name evidence="6" type="primary">arc</name>
    <name evidence="9" type="ordered locus">MODMU_2598</name>
</gene>
<dbReference type="Gene3D" id="1.20.5.170">
    <property type="match status" value="1"/>
</dbReference>
<dbReference type="KEGG" id="mmar:MODMU_2598"/>
<proteinExistence type="inferred from homology"/>
<dbReference type="GO" id="GO:0019941">
    <property type="term" value="P:modification-dependent protein catabolic process"/>
    <property type="evidence" value="ECO:0007669"/>
    <property type="project" value="InterPro"/>
</dbReference>
<keyword evidence="1 6" id="KW-0547">Nucleotide-binding</keyword>
<dbReference type="InterPro" id="IPR012340">
    <property type="entry name" value="NA-bd_OB-fold"/>
</dbReference>
<evidence type="ECO:0000256" key="3">
    <source>
        <dbReference type="ARBA" id="ARBA00022942"/>
    </source>
</evidence>
<dbReference type="GO" id="GO:0016887">
    <property type="term" value="F:ATP hydrolysis activity"/>
    <property type="evidence" value="ECO:0007669"/>
    <property type="project" value="UniProtKB-UniRule"/>
</dbReference>
<dbReference type="Proteomes" id="UP000006461">
    <property type="component" value="Chromosome"/>
</dbReference>
<dbReference type="HAMAP" id="MF_02112">
    <property type="entry name" value="ARC_ATPase"/>
    <property type="match status" value="1"/>
</dbReference>
<dbReference type="Gene3D" id="3.40.50.300">
    <property type="entry name" value="P-loop containing nucleotide triphosphate hydrolases"/>
    <property type="match status" value="1"/>
</dbReference>
<evidence type="ECO:0000256" key="5">
    <source>
        <dbReference type="ARBA" id="ARBA00023186"/>
    </source>
</evidence>
<dbReference type="InterPro" id="IPR003960">
    <property type="entry name" value="ATPase_AAA_CS"/>
</dbReference>
<dbReference type="Gene3D" id="2.40.50.140">
    <property type="entry name" value="Nucleic acid-binding proteins"/>
    <property type="match status" value="2"/>
</dbReference>
<dbReference type="PANTHER" id="PTHR23077:SF144">
    <property type="entry name" value="PROTEASOME-ASSOCIATED ATPASE"/>
    <property type="match status" value="1"/>
</dbReference>
<dbReference type="OMA" id="CVDEFKE"/>
<evidence type="ECO:0000259" key="8">
    <source>
        <dbReference type="SMART" id="SM00382"/>
    </source>
</evidence>
<dbReference type="SUPFAM" id="SSF52540">
    <property type="entry name" value="P-loop containing nucleoside triphosphate hydrolases"/>
    <property type="match status" value="1"/>
</dbReference>
<evidence type="ECO:0000256" key="6">
    <source>
        <dbReference type="HAMAP-Rule" id="MF_02112"/>
    </source>
</evidence>
<dbReference type="GO" id="GO:0005524">
    <property type="term" value="F:ATP binding"/>
    <property type="evidence" value="ECO:0007669"/>
    <property type="project" value="UniProtKB-UniRule"/>
</dbReference>
<name>I4EXB4_MODI5</name>
<dbReference type="EMBL" id="FO203431">
    <property type="protein sequence ID" value="CCH88027.1"/>
    <property type="molecule type" value="Genomic_DNA"/>
</dbReference>
<comment type="similarity">
    <text evidence="6 7">Belongs to the AAA ATPase family.</text>
</comment>
<evidence type="ECO:0000313" key="10">
    <source>
        <dbReference type="Proteomes" id="UP000006461"/>
    </source>
</evidence>
<evidence type="ECO:0000256" key="1">
    <source>
        <dbReference type="ARBA" id="ARBA00022741"/>
    </source>
</evidence>
<dbReference type="NCBIfam" id="TIGR03689">
    <property type="entry name" value="pup_AAA"/>
    <property type="match status" value="1"/>
</dbReference>
<dbReference type="Pfam" id="PF16450">
    <property type="entry name" value="Prot_ATP_ID_OB_C"/>
    <property type="match status" value="1"/>
</dbReference>
<protein>
    <recommendedName>
        <fullName evidence="6">AAA ATPase forming ring-shaped complexes</fullName>
        <shortName evidence="6">ARC</shortName>
    </recommendedName>
</protein>
<keyword evidence="3" id="KW-0647">Proteasome</keyword>
<dbReference type="PANTHER" id="PTHR23077">
    <property type="entry name" value="AAA-FAMILY ATPASE"/>
    <property type="match status" value="1"/>
</dbReference>
<dbReference type="InterPro" id="IPR003593">
    <property type="entry name" value="AAA+_ATPase"/>
</dbReference>
<dbReference type="AlphaFoldDB" id="I4EXB4"/>
<organism evidence="9 10">
    <name type="scientific">Modestobacter italicus (strain DSM 44449 / CECT 9708 / BC 501)</name>
    <dbReference type="NCBI Taxonomy" id="2732864"/>
    <lineage>
        <taxon>Bacteria</taxon>
        <taxon>Bacillati</taxon>
        <taxon>Actinomycetota</taxon>
        <taxon>Actinomycetes</taxon>
        <taxon>Geodermatophilales</taxon>
        <taxon>Geodermatophilaceae</taxon>
        <taxon>Modestobacter</taxon>
    </lineage>
</organism>
<feature type="binding site" evidence="6">
    <location>
        <begin position="278"/>
        <end position="283"/>
    </location>
    <ligand>
        <name>ATP</name>
        <dbReference type="ChEBI" id="CHEBI:30616"/>
    </ligand>
</feature>
<dbReference type="FunFam" id="3.40.50.300:FF:000155">
    <property type="entry name" value="AAA ATPase forming ring-shaped complexes"/>
    <property type="match status" value="1"/>
</dbReference>
<comment type="subunit">
    <text evidence="6">Homohexamer. Assembles into a hexameric ring structure.</text>
</comment>
<reference evidence="9 10" key="1">
    <citation type="journal article" date="2012" name="J. Bacteriol.">
        <title>Genome Sequence of Radiation-Resistant Modestobacter marinus Strain BC501, a Representative Actinobacterium That Thrives on Calcareous Stone Surfaces.</title>
        <authorList>
            <person name="Normand P."/>
            <person name="Gury J."/>
            <person name="Pujic P."/>
            <person name="Chouaia B."/>
            <person name="Crotti E."/>
            <person name="Brusetti L."/>
            <person name="Daffonchio D."/>
            <person name="Vacherie B."/>
            <person name="Barbe V."/>
            <person name="Medigue C."/>
            <person name="Calteau A."/>
            <person name="Ghodhbane-Gtari F."/>
            <person name="Essoussi I."/>
            <person name="Nouioui I."/>
            <person name="Abbassi-Ghozzi I."/>
            <person name="Gtari M."/>
        </authorList>
    </citation>
    <scope>NUCLEOTIDE SEQUENCE [LARGE SCALE GENOMIC DNA]</scope>
    <source>
        <strain evidence="10">BC 501</strain>
    </source>
</reference>
<keyword evidence="4 6" id="KW-0175">Coiled coil</keyword>
<dbReference type="STRING" id="477641.MODMU_2598"/>
<dbReference type="Pfam" id="PF00004">
    <property type="entry name" value="AAA"/>
    <property type="match status" value="1"/>
</dbReference>
<dbReference type="InterPro" id="IPR032501">
    <property type="entry name" value="Prot_ATP_ID_OB_2nd"/>
</dbReference>
<evidence type="ECO:0000313" key="9">
    <source>
        <dbReference type="EMBL" id="CCH88027.1"/>
    </source>
</evidence>
<dbReference type="PATRIC" id="fig|477641.3.peg.2457"/>
<dbReference type="PROSITE" id="PS00674">
    <property type="entry name" value="AAA"/>
    <property type="match status" value="1"/>
</dbReference>
<dbReference type="SMART" id="SM00382">
    <property type="entry name" value="AAA"/>
    <property type="match status" value="1"/>
</dbReference>
<evidence type="ECO:0000256" key="7">
    <source>
        <dbReference type="RuleBase" id="RU003651"/>
    </source>
</evidence>
<dbReference type="GO" id="GO:0010498">
    <property type="term" value="P:proteasomal protein catabolic process"/>
    <property type="evidence" value="ECO:0007669"/>
    <property type="project" value="InterPro"/>
</dbReference>
<dbReference type="Pfam" id="PF17758">
    <property type="entry name" value="Prot_ATP_ID_OB_N"/>
    <property type="match status" value="1"/>
</dbReference>
<dbReference type="Gene3D" id="1.10.8.60">
    <property type="match status" value="1"/>
</dbReference>
<dbReference type="InterPro" id="IPR003959">
    <property type="entry name" value="ATPase_AAA_core"/>
</dbReference>
<sequence>MTVGPDEFRARRERDVASLVSQISYLEEEIGLLRRKVSDSPRQVRALEERLAEAEGRAAFLSERNDKLAGTLREAREQLVMLKEEVERLGQPPSGYGVFLERFEDGSVDVFTGGRKLRVSVSPTIEVEELRHGQEVMLNEAMNVVAARGFERAGDVVMLKELLEPLPGIPRRALVIGHTDEERVVYLADSLEGQPLRSGDSLLLESRSGYVYERIPKSEVEELILEEVPDIDYTDIGGLSRQIEQIRDAVELPFLHADLFREYELRPPKGILLYGPPGCGKTLIAKAVANSLAKKVAEMNGDDDRSQGKSFFLNIKGPELLNKYVGETERHIRLVFQRAREKASEGTPVIVFFDEMDSIFRTRGSGVSSDVESTIVPQLLSEIDGVEGLENVIVIGASNREDMIDPAILRPGRLDVKIKIERPDAEAARDIFSKYLTTTLPIHTDDLAEHGGSREATIAGMIQSTVERMYTETEENRFLEVTYANGDKEVLYFKDFNSGAMLQNIVDRAKKMAIKDRLETGVGGLRVGHLMAACVDEFKENEDLPNTTNPDDWARISGKKGERIVYIRTLISGKGPESGRAIDTATNTGQYL</sequence>
<accession>I4EXB4</accession>
<keyword evidence="2 6" id="KW-0067">ATP-binding</keyword>
<dbReference type="InterPro" id="IPR050168">
    <property type="entry name" value="AAA_ATPase_domain"/>
</dbReference>
<dbReference type="eggNOG" id="COG1222">
    <property type="taxonomic scope" value="Bacteria"/>
</dbReference>
<evidence type="ECO:0000256" key="2">
    <source>
        <dbReference type="ARBA" id="ARBA00022840"/>
    </source>
</evidence>
<keyword evidence="10" id="KW-1185">Reference proteome</keyword>
<dbReference type="InterPro" id="IPR022482">
    <property type="entry name" value="Proteasome_ATPase"/>
</dbReference>
<dbReference type="InterPro" id="IPR041626">
    <property type="entry name" value="Prot_ATP_ID_OB_N"/>
</dbReference>
<dbReference type="GO" id="GO:0000502">
    <property type="term" value="C:proteasome complex"/>
    <property type="evidence" value="ECO:0007669"/>
    <property type="project" value="UniProtKB-KW"/>
</dbReference>
<evidence type="ECO:0000256" key="4">
    <source>
        <dbReference type="ARBA" id="ARBA00023054"/>
    </source>
</evidence>
<dbReference type="PRINTS" id="PR00830">
    <property type="entry name" value="ENDOLAPTASE"/>
</dbReference>
<dbReference type="OrthoDB" id="9809379at2"/>